<feature type="chain" id="PRO_5016344041" description="Extracellular membrane protein CFEM domain-containing protein" evidence="2">
    <location>
        <begin position="16"/>
        <end position="376"/>
    </location>
</feature>
<sequence>MRTLLLLSTITLATATNTGLGYLECASSIASTYHSTACTSTSNLDCFCNAPFNPSDLDQATLDSCATAGVRIHRQHPRLRLQQRRSPVSARKGSQPMMRVASDADTTNTDANANEAHADITVTMDTTTDGSTGENSSSNSTASVVVNKPANMDARINLNTPRAYAPDPTAESKVHMTDASNADVVYNVITETETECACKETKAPVPGAPDADTGVDATETVTSAGQDVPATEASTATATATVPAAVPATGTATATGTDTATKTETATATATGSTTPSAESEASATTSSPRLFTTSTATATSTVVASGTPGPLPSGVDPTRTETEDDGTFYDDASSPGTSQSGNGQGGELFEGAAGRSVPQAVGVVIAAGLVASWML</sequence>
<keyword evidence="2" id="KW-0732">Signal</keyword>
<feature type="compositionally biased region" description="Low complexity" evidence="1">
    <location>
        <begin position="103"/>
        <end position="114"/>
    </location>
</feature>
<accession>A0A317X345</accession>
<gene>
    <name evidence="3" type="ORF">BO70DRAFT_401795</name>
</gene>
<dbReference type="EMBL" id="MSFL01000001">
    <property type="protein sequence ID" value="PWY92052.1"/>
    <property type="molecule type" value="Genomic_DNA"/>
</dbReference>
<evidence type="ECO:0000256" key="1">
    <source>
        <dbReference type="SAM" id="MobiDB-lite"/>
    </source>
</evidence>
<feature type="signal peptide" evidence="2">
    <location>
        <begin position="1"/>
        <end position="15"/>
    </location>
</feature>
<name>A0A317X345_9EURO</name>
<dbReference type="Proteomes" id="UP000247233">
    <property type="component" value="Unassembled WGS sequence"/>
</dbReference>
<dbReference type="GeneID" id="37069229"/>
<feature type="region of interest" description="Disordered" evidence="1">
    <location>
        <begin position="222"/>
        <end position="351"/>
    </location>
</feature>
<dbReference type="RefSeq" id="XP_025403791.1">
    <property type="nucleotide sequence ID" value="XM_025546992.1"/>
</dbReference>
<dbReference type="AlphaFoldDB" id="A0A317X345"/>
<evidence type="ECO:0000313" key="4">
    <source>
        <dbReference type="Proteomes" id="UP000247233"/>
    </source>
</evidence>
<keyword evidence="4" id="KW-1185">Reference proteome</keyword>
<dbReference type="OrthoDB" id="4506991at2759"/>
<evidence type="ECO:0000256" key="2">
    <source>
        <dbReference type="SAM" id="SignalP"/>
    </source>
</evidence>
<evidence type="ECO:0000313" key="3">
    <source>
        <dbReference type="EMBL" id="PWY92052.1"/>
    </source>
</evidence>
<dbReference type="VEuPathDB" id="FungiDB:BO70DRAFT_401795"/>
<proteinExistence type="predicted"/>
<feature type="compositionally biased region" description="Low complexity" evidence="1">
    <location>
        <begin position="228"/>
        <end position="306"/>
    </location>
</feature>
<protein>
    <recommendedName>
        <fullName evidence="5">Extracellular membrane protein CFEM domain-containing protein</fullName>
    </recommendedName>
</protein>
<organism evidence="3 4">
    <name type="scientific">Aspergillus heteromorphus CBS 117.55</name>
    <dbReference type="NCBI Taxonomy" id="1448321"/>
    <lineage>
        <taxon>Eukaryota</taxon>
        <taxon>Fungi</taxon>
        <taxon>Dikarya</taxon>
        <taxon>Ascomycota</taxon>
        <taxon>Pezizomycotina</taxon>
        <taxon>Eurotiomycetes</taxon>
        <taxon>Eurotiomycetidae</taxon>
        <taxon>Eurotiales</taxon>
        <taxon>Aspergillaceae</taxon>
        <taxon>Aspergillus</taxon>
        <taxon>Aspergillus subgen. Circumdati</taxon>
    </lineage>
</organism>
<comment type="caution">
    <text evidence="3">The sequence shown here is derived from an EMBL/GenBank/DDBJ whole genome shotgun (WGS) entry which is preliminary data.</text>
</comment>
<reference evidence="3 4" key="1">
    <citation type="submission" date="2016-12" db="EMBL/GenBank/DDBJ databases">
        <title>The genomes of Aspergillus section Nigri reveals drivers in fungal speciation.</title>
        <authorList>
            <consortium name="DOE Joint Genome Institute"/>
            <person name="Vesth T.C."/>
            <person name="Nybo J."/>
            <person name="Theobald S."/>
            <person name="Brandl J."/>
            <person name="Frisvad J.C."/>
            <person name="Nielsen K.F."/>
            <person name="Lyhne E.K."/>
            <person name="Kogle M.E."/>
            <person name="Kuo A."/>
            <person name="Riley R."/>
            <person name="Clum A."/>
            <person name="Nolan M."/>
            <person name="Lipzen A."/>
            <person name="Salamov A."/>
            <person name="Henrissat B."/>
            <person name="Wiebenga A."/>
            <person name="De Vries R.P."/>
            <person name="Grigoriev I.V."/>
            <person name="Mortensen U.H."/>
            <person name="Andersen M.R."/>
            <person name="Baker S.E."/>
        </authorList>
    </citation>
    <scope>NUCLEOTIDE SEQUENCE [LARGE SCALE GENOMIC DNA]</scope>
    <source>
        <strain evidence="3 4">CBS 117.55</strain>
    </source>
</reference>
<evidence type="ECO:0008006" key="5">
    <source>
        <dbReference type="Google" id="ProtNLM"/>
    </source>
</evidence>
<feature type="region of interest" description="Disordered" evidence="1">
    <location>
        <begin position="79"/>
        <end position="114"/>
    </location>
</feature>